<dbReference type="InterPro" id="IPR006016">
    <property type="entry name" value="UspA"/>
</dbReference>
<accession>A0A516NLQ2</accession>
<evidence type="ECO:0000313" key="4">
    <source>
        <dbReference type="EMBL" id="QDP79819.1"/>
    </source>
</evidence>
<name>A0A516NLQ2_9NOCA</name>
<dbReference type="PANTHER" id="PTHR46268">
    <property type="entry name" value="STRESS RESPONSE PROTEIN NHAX"/>
    <property type="match status" value="1"/>
</dbReference>
<reference evidence="4 5" key="1">
    <citation type="submission" date="2019-07" db="EMBL/GenBank/DDBJ databases">
        <title>Complete Genome Sequence and Methylome Analysis of Nocardia otitidis-caviarum NEB252.</title>
        <authorList>
            <person name="Fomenkov A."/>
            <person name="Anton B.P."/>
            <person name="Vincze T."/>
            <person name="Roberts R.J."/>
        </authorList>
    </citation>
    <scope>NUCLEOTIDE SEQUENCE [LARGE SCALE GENOMIC DNA]</scope>
    <source>
        <strain evidence="4 5">NEB252</strain>
    </source>
</reference>
<evidence type="ECO:0000313" key="5">
    <source>
        <dbReference type="Proteomes" id="UP000317039"/>
    </source>
</evidence>
<feature type="region of interest" description="Disordered" evidence="2">
    <location>
        <begin position="82"/>
        <end position="126"/>
    </location>
</feature>
<proteinExistence type="inferred from homology"/>
<dbReference type="PRINTS" id="PR01438">
    <property type="entry name" value="UNVRSLSTRESS"/>
</dbReference>
<dbReference type="PANTHER" id="PTHR46268:SF6">
    <property type="entry name" value="UNIVERSAL STRESS PROTEIN UP12"/>
    <property type="match status" value="1"/>
</dbReference>
<dbReference type="KEGG" id="nod:FOH10_14955"/>
<dbReference type="EMBL" id="CP041695">
    <property type="protein sequence ID" value="QDP79819.1"/>
    <property type="molecule type" value="Genomic_DNA"/>
</dbReference>
<organism evidence="4 5">
    <name type="scientific">Nocardia otitidiscaviarum</name>
    <dbReference type="NCBI Taxonomy" id="1823"/>
    <lineage>
        <taxon>Bacteria</taxon>
        <taxon>Bacillati</taxon>
        <taxon>Actinomycetota</taxon>
        <taxon>Actinomycetes</taxon>
        <taxon>Mycobacteriales</taxon>
        <taxon>Nocardiaceae</taxon>
        <taxon>Nocardia</taxon>
    </lineage>
</organism>
<comment type="similarity">
    <text evidence="1">Belongs to the universal stress protein A family.</text>
</comment>
<feature type="region of interest" description="Disordered" evidence="2">
    <location>
        <begin position="19"/>
        <end position="53"/>
    </location>
</feature>
<dbReference type="Proteomes" id="UP000317039">
    <property type="component" value="Chromosome"/>
</dbReference>
<dbReference type="Pfam" id="PF00582">
    <property type="entry name" value="Usp"/>
    <property type="match status" value="2"/>
</dbReference>
<feature type="compositionally biased region" description="Polar residues" evidence="2">
    <location>
        <begin position="96"/>
        <end position="110"/>
    </location>
</feature>
<evidence type="ECO:0000256" key="2">
    <source>
        <dbReference type="SAM" id="MobiDB-lite"/>
    </source>
</evidence>
<dbReference type="AlphaFoldDB" id="A0A516NLQ2"/>
<dbReference type="Gene3D" id="3.40.50.620">
    <property type="entry name" value="HUPs"/>
    <property type="match status" value="2"/>
</dbReference>
<sequence length="412" mass="43043">MCRRGDGVDIAAPDFTVRIGRVPQPAGHGGGDAVRPNRRPIAGSTRHSHSLCPGSSVAGTDYCALGHLGVGRAAQPTPARSLVPAVTGAPPLLARSPSTDAETMDPQTPQRRPGPPHGADRQPPVVVGVDGSAAALRAVEWAAAAALSRSAPLRLVYVLPPLDRPQYRPGGSRHRQAVAALDSARRTALRSTAELESTAPLDIVVDIRHGHADRELLELSRSADLIALGAADIGLFAHMVLGSTALAVSRAARCPVALIRRTPAGSGPVLVVVSAWHTARPALRHAFRAAAALRTDVVVARLWQGRSWAAPGYPAPVGAVVSDARIRHCQRDFPTVSVRPITVVGDAVSAVERFSTAARLVVIGNDGTADYPSRLRRIARDLVHHAPCPVLLIPDAPAALPDTSAAAQPRTP</sequence>
<dbReference type="SUPFAM" id="SSF52402">
    <property type="entry name" value="Adenine nucleotide alpha hydrolases-like"/>
    <property type="match status" value="2"/>
</dbReference>
<protein>
    <recommendedName>
        <fullName evidence="3">UspA domain-containing protein</fullName>
    </recommendedName>
</protein>
<dbReference type="InterPro" id="IPR014729">
    <property type="entry name" value="Rossmann-like_a/b/a_fold"/>
</dbReference>
<evidence type="ECO:0000256" key="1">
    <source>
        <dbReference type="ARBA" id="ARBA00008791"/>
    </source>
</evidence>
<dbReference type="InterPro" id="IPR006015">
    <property type="entry name" value="Universal_stress_UspA"/>
</dbReference>
<evidence type="ECO:0000259" key="3">
    <source>
        <dbReference type="Pfam" id="PF00582"/>
    </source>
</evidence>
<feature type="domain" description="UspA" evidence="3">
    <location>
        <begin position="125"/>
        <end position="260"/>
    </location>
</feature>
<gene>
    <name evidence="4" type="ORF">FOH10_14955</name>
</gene>
<feature type="domain" description="UspA" evidence="3">
    <location>
        <begin position="268"/>
        <end position="394"/>
    </location>
</feature>